<dbReference type="Pfam" id="PF00005">
    <property type="entry name" value="ABC_tran"/>
    <property type="match status" value="1"/>
</dbReference>
<dbReference type="AlphaFoldDB" id="A0A7J2S1G6"/>
<keyword evidence="2" id="KW-0067">ATP-binding</keyword>
<sequence>MSKNEDFITVEGLRVYMGGVAVLDDINFRIKEGEGFGILGKSGSGKSVLMHSMRGTREYKPDKGSIIYRVALCPNIERCGWAEPPSRAGEPCPK</sequence>
<organism evidence="2">
    <name type="scientific">Candidatus Syntropharchaeum butanivorans</name>
    <dbReference type="NCBI Taxonomy" id="1839936"/>
    <lineage>
        <taxon>Archaea</taxon>
        <taxon>Methanobacteriati</taxon>
        <taxon>Methanobacteriota</taxon>
        <taxon>Stenosarchaea group</taxon>
        <taxon>Methanomicrobia</taxon>
        <taxon>Methanosarcinales</taxon>
        <taxon>ANME-2 cluster</taxon>
        <taxon>Candidatus Syntropharchaeum</taxon>
    </lineage>
</organism>
<keyword evidence="2" id="KW-0547">Nucleotide-binding</keyword>
<dbReference type="PANTHER" id="PTHR42764:SF1">
    <property type="entry name" value="PHOSPHONATES UTILIZATION ATP-BINDING PROTEIN PHNK-RELATED"/>
    <property type="match status" value="1"/>
</dbReference>
<dbReference type="GO" id="GO:0019700">
    <property type="term" value="P:organic phosphonate catabolic process"/>
    <property type="evidence" value="ECO:0007669"/>
    <property type="project" value="TreeGrafter"/>
</dbReference>
<dbReference type="Proteomes" id="UP000885936">
    <property type="component" value="Unassembled WGS sequence"/>
</dbReference>
<dbReference type="GO" id="GO:0016887">
    <property type="term" value="F:ATP hydrolysis activity"/>
    <property type="evidence" value="ECO:0007669"/>
    <property type="project" value="InterPro"/>
</dbReference>
<evidence type="ECO:0000313" key="2">
    <source>
        <dbReference type="EMBL" id="HEC57122.1"/>
    </source>
</evidence>
<dbReference type="InterPro" id="IPR027417">
    <property type="entry name" value="P-loop_NTPase"/>
</dbReference>
<dbReference type="InterPro" id="IPR003439">
    <property type="entry name" value="ABC_transporter-like_ATP-bd"/>
</dbReference>
<dbReference type="SUPFAM" id="SSF52540">
    <property type="entry name" value="P-loop containing nucleoside triphosphate hydrolases"/>
    <property type="match status" value="1"/>
</dbReference>
<dbReference type="PANTHER" id="PTHR42764">
    <property type="entry name" value="PHOSPHONATES UTILIZATION ATP-BINDING PROTEIN PHNK-RELATED"/>
    <property type="match status" value="1"/>
</dbReference>
<feature type="non-terminal residue" evidence="2">
    <location>
        <position position="94"/>
    </location>
</feature>
<dbReference type="EMBL" id="DRIE01000075">
    <property type="protein sequence ID" value="HEC57122.1"/>
    <property type="molecule type" value="Genomic_DNA"/>
</dbReference>
<comment type="caution">
    <text evidence="2">The sequence shown here is derived from an EMBL/GenBank/DDBJ whole genome shotgun (WGS) entry which is preliminary data.</text>
</comment>
<feature type="domain" description="ABC transporter" evidence="1">
    <location>
        <begin position="23"/>
        <end position="68"/>
    </location>
</feature>
<evidence type="ECO:0000259" key="1">
    <source>
        <dbReference type="Pfam" id="PF00005"/>
    </source>
</evidence>
<accession>A0A7J2S1G6</accession>
<proteinExistence type="predicted"/>
<name>A0A7J2S1G6_9EURY</name>
<protein>
    <submittedName>
        <fullName evidence="2">ATP-binding cassette domain-containing protein</fullName>
    </submittedName>
</protein>
<dbReference type="GO" id="GO:0005524">
    <property type="term" value="F:ATP binding"/>
    <property type="evidence" value="ECO:0007669"/>
    <property type="project" value="UniProtKB-KW"/>
</dbReference>
<dbReference type="Gene3D" id="3.40.50.300">
    <property type="entry name" value="P-loop containing nucleotide triphosphate hydrolases"/>
    <property type="match status" value="1"/>
</dbReference>
<gene>
    <name evidence="2" type="ORF">ENI32_04465</name>
</gene>
<reference evidence="2" key="1">
    <citation type="journal article" date="2020" name="mSystems">
        <title>Genome- and Community-Level Interaction Insights into Carbon Utilization and Element Cycling Functions of Hydrothermarchaeota in Hydrothermal Sediment.</title>
        <authorList>
            <person name="Zhou Z."/>
            <person name="Liu Y."/>
            <person name="Xu W."/>
            <person name="Pan J."/>
            <person name="Luo Z.H."/>
            <person name="Li M."/>
        </authorList>
    </citation>
    <scope>NUCLEOTIDE SEQUENCE [LARGE SCALE GENOMIC DNA]</scope>
    <source>
        <strain evidence="2">HyVt-386</strain>
    </source>
</reference>